<dbReference type="InterPro" id="IPR045351">
    <property type="entry name" value="DUF6531"/>
</dbReference>
<sequence>MSSPDSPNHFFDFQRALKDVGRAYDSAGEQVRHDIDQRLQRWSHRVAESVDSLGRAAMRVDAVRSTVAVGLAIDGAERRFHELLKTQLEGLDFSQIWGVLWTVVKEVVLYVGGGAVLGGTVGGVAGAFAGGAGAVPGAIGGAALGAQIGGEILVWMGLGSLVLYIGETIPTMCGKMAEGFATAWHAGELPDSAKGQYAAQLRQASESFAQGKLLLVKAILAAIVLYLSRGQASKSLLMKELGSSKLGPAFADWVAANQAKLMKHPALQPRIAAAEGEAASAAKAGAGKARPAAEPVKSAEPAKPASKPTPKNEGKARRPCPACLLVANPVNPLSGSKILAGELDLDFALPAALALVWQRSYSSAQGQTQTRAGWLGAGWSTPISDALQVGGGQVVVLDAWQREVTFSLPQVGEAIYSLSEKITLSRTGERSFELIDEEGLRRQFSIAATASDIARLVGLVDANGNKLGIAYNQQQLPERIEDSAGRVFLLEFGEHRGAPRLSAISLLPEAGERVDVLASYAYDADGNLAEVRNRLDQVTRRFAYRNGLMIEHAQPGGLVSRYEYDHDGPDAKADARVVRNWTNNGLSWDFRYLARETVVTDHLGREQRYRFDADGEFIGHVDAIGGVTERRLDGNGRLLAIVDPGGRAIGYRYDGRGRVVRVERDGKGTGIVYDASFDKPALITDALGASTALRYDERGNLASVTDALGRRTSYQYDEHGLPVRVLDPAGGVKRLAYNRAAQLTAYTDCSGNTTRLSYDGNGKLVRSTDAQGNATAYSYDPLGRLLAVVQADGSTERYEYDVLGRLLARIDPAGHRTSYVLDSDGKPLKRIDARGGVLEYRYDAARRIAELINENGDAHRFVYDALDRLSEETGFDARLTRYRYDASGLLVAKEEHGSGARTEFTRIDTSYLRDRAGQLVDQIISRTTGEAQAEQLRLRFAYDDAGRMVRAINADAEVAMQYDALGQLVAEQTQAGAESTVLRHAYDELGNRIQTVLPDGRVLNNLFYGSGHLHQINIDGEVITDIERDQLHRAVSRTQGALTSQFRYDPMGRMLSQVAGPIGAGEGADALIARRYDYDESGNLLAIDDRRNGRTTYSYDVLGRILSALQPLSDERFAFDPAHNLLDERSAGAGRIEGNRVRVFEDKRYDYDAHGNLSEKLVGRHTRMRFEWNAAHQLVKAVVMRNAGAAAPTVQTVKYVYDPFGRRIAKRDSFGVTRFTWDGNRLLCETRASHTRTYLYEPASFVPLAQYDSVGGTGPQEPSLRGRLHYLHTDHLGTPRELTDAGGSLSWSGSYRAWGNVLTVNMAAPLADTVSGALEQLQPIRFQGQYHEAETGLHYNRFRYYDPDIGRFVSQDPIGLAGGFNTYQYAPNPVSWIDPAGLSGTPIVVIGEGQGAVDEAARLLKQQGYAAESMMFPKNQWRGGRLTPGMAASDFEKTVQWNKEWLAEKIRQGYKVVDIGPDGRATPSRFYLAEQEALAEAKAAKTTLKKFGNGETVAEMRARVCRC</sequence>
<feature type="domain" description="DUF6531" evidence="3">
    <location>
        <begin position="328"/>
        <end position="406"/>
    </location>
</feature>
<dbReference type="Proteomes" id="UP000229897">
    <property type="component" value="Chromosome"/>
</dbReference>
<evidence type="ECO:0000259" key="4">
    <source>
        <dbReference type="Pfam" id="PF21724"/>
    </source>
</evidence>
<gene>
    <name evidence="6" type="ORF">CR152_05340</name>
</gene>
<dbReference type="PANTHER" id="PTHR32305:SF15">
    <property type="entry name" value="PROTEIN RHSA-RELATED"/>
    <property type="match status" value="1"/>
</dbReference>
<feature type="region of interest" description="Disordered" evidence="2">
    <location>
        <begin position="282"/>
        <end position="317"/>
    </location>
</feature>
<dbReference type="Pfam" id="PF20148">
    <property type="entry name" value="DUF6531"/>
    <property type="match status" value="1"/>
</dbReference>
<reference evidence="6" key="1">
    <citation type="submission" date="2017-10" db="EMBL/GenBank/DDBJ databases">
        <title>Massilia psychrophilum sp. nov., a novel purple-pigmented bacterium isolated from Tianshan glacier, Xinjiang Municipality, China.</title>
        <authorList>
            <person name="Wang H."/>
        </authorList>
    </citation>
    <scope>NUCLEOTIDE SEQUENCE [LARGE SCALE GENOMIC DNA]</scope>
    <source>
        <strain evidence="6">B2</strain>
    </source>
</reference>
<dbReference type="InterPro" id="IPR006530">
    <property type="entry name" value="YD"/>
</dbReference>
<dbReference type="Pfam" id="PF21724">
    <property type="entry name" value="DUF6861"/>
    <property type="match status" value="1"/>
</dbReference>
<dbReference type="OrthoDB" id="8553452at2"/>
<dbReference type="Pfam" id="PF25023">
    <property type="entry name" value="TEN_YD-shell"/>
    <property type="match status" value="1"/>
</dbReference>
<feature type="compositionally biased region" description="Low complexity" evidence="2">
    <location>
        <begin position="282"/>
        <end position="295"/>
    </location>
</feature>
<dbReference type="InterPro" id="IPR031325">
    <property type="entry name" value="RHS_repeat"/>
</dbReference>
<dbReference type="Pfam" id="PF05593">
    <property type="entry name" value="RHS_repeat"/>
    <property type="match status" value="4"/>
</dbReference>
<evidence type="ECO:0000256" key="1">
    <source>
        <dbReference type="ARBA" id="ARBA00022737"/>
    </source>
</evidence>
<accession>A0A2D2DGA8</accession>
<dbReference type="SUPFAM" id="SSF69304">
    <property type="entry name" value="Tricorn protease N-terminal domain"/>
    <property type="match status" value="1"/>
</dbReference>
<dbReference type="InterPro" id="IPR049195">
    <property type="entry name" value="Tre1-like_N"/>
</dbReference>
<organism evidence="6 7">
    <name type="scientific">Massilia violaceinigra</name>
    <dbReference type="NCBI Taxonomy" id="2045208"/>
    <lineage>
        <taxon>Bacteria</taxon>
        <taxon>Pseudomonadati</taxon>
        <taxon>Pseudomonadota</taxon>
        <taxon>Betaproteobacteria</taxon>
        <taxon>Burkholderiales</taxon>
        <taxon>Oxalobacteraceae</taxon>
        <taxon>Telluria group</taxon>
        <taxon>Massilia</taxon>
    </lineage>
</organism>
<dbReference type="PANTHER" id="PTHR32305">
    <property type="match status" value="1"/>
</dbReference>
<evidence type="ECO:0000313" key="6">
    <source>
        <dbReference type="EMBL" id="ATQ74006.1"/>
    </source>
</evidence>
<proteinExistence type="predicted"/>
<dbReference type="EMBL" id="CP024608">
    <property type="protein sequence ID" value="ATQ74006.1"/>
    <property type="molecule type" value="Genomic_DNA"/>
</dbReference>
<feature type="domain" description="NAD(+)--protein-arginine ADP-ribosyltransferase Tre1-like N-terminal" evidence="4">
    <location>
        <begin position="72"/>
        <end position="258"/>
    </location>
</feature>
<feature type="domain" description="Teneurin-like YD-shell" evidence="5">
    <location>
        <begin position="1092"/>
        <end position="1356"/>
    </location>
</feature>
<dbReference type="Gene3D" id="3.90.930.1">
    <property type="match status" value="1"/>
</dbReference>
<dbReference type="NCBIfam" id="TIGR03696">
    <property type="entry name" value="Rhs_assc_core"/>
    <property type="match status" value="1"/>
</dbReference>
<dbReference type="Gene3D" id="2.180.10.10">
    <property type="entry name" value="RHS repeat-associated core"/>
    <property type="match status" value="2"/>
</dbReference>
<keyword evidence="1" id="KW-0677">Repeat</keyword>
<dbReference type="InterPro" id="IPR056823">
    <property type="entry name" value="TEN-like_YD-shell"/>
</dbReference>
<evidence type="ECO:0000259" key="5">
    <source>
        <dbReference type="Pfam" id="PF25023"/>
    </source>
</evidence>
<dbReference type="KEGG" id="mass:CR152_05340"/>
<evidence type="ECO:0000313" key="7">
    <source>
        <dbReference type="Proteomes" id="UP000229897"/>
    </source>
</evidence>
<evidence type="ECO:0000259" key="3">
    <source>
        <dbReference type="Pfam" id="PF20148"/>
    </source>
</evidence>
<dbReference type="InterPro" id="IPR050708">
    <property type="entry name" value="T6SS_VgrG/RHS"/>
</dbReference>
<name>A0A2D2DGA8_9BURK</name>
<protein>
    <submittedName>
        <fullName evidence="6">Type IV secretion protein Rhs</fullName>
    </submittedName>
</protein>
<dbReference type="InterPro" id="IPR022385">
    <property type="entry name" value="Rhs_assc_core"/>
</dbReference>
<dbReference type="RefSeq" id="WP_099873994.1">
    <property type="nucleotide sequence ID" value="NZ_CP024608.1"/>
</dbReference>
<evidence type="ECO:0000256" key="2">
    <source>
        <dbReference type="SAM" id="MobiDB-lite"/>
    </source>
</evidence>
<keyword evidence="7" id="KW-1185">Reference proteome</keyword>
<dbReference type="NCBIfam" id="TIGR01643">
    <property type="entry name" value="YD_repeat_2x"/>
    <property type="match status" value="7"/>
</dbReference>